<feature type="domain" description="GYF" evidence="2">
    <location>
        <begin position="234"/>
        <end position="282"/>
    </location>
</feature>
<protein>
    <submittedName>
        <fullName evidence="3">Virion core protein (Lumpy skin disease virus)</fullName>
    </submittedName>
</protein>
<evidence type="ECO:0000256" key="1">
    <source>
        <dbReference type="SAM" id="MobiDB-lite"/>
    </source>
</evidence>
<evidence type="ECO:0000259" key="2">
    <source>
        <dbReference type="Pfam" id="PF14237"/>
    </source>
</evidence>
<organism evidence="3 4">
    <name type="scientific">Suttonella indologenes</name>
    <dbReference type="NCBI Taxonomy" id="13276"/>
    <lineage>
        <taxon>Bacteria</taxon>
        <taxon>Pseudomonadati</taxon>
        <taxon>Pseudomonadota</taxon>
        <taxon>Gammaproteobacteria</taxon>
        <taxon>Cardiobacteriales</taxon>
        <taxon>Cardiobacteriaceae</taxon>
        <taxon>Suttonella</taxon>
    </lineage>
</organism>
<reference evidence="3 4" key="1">
    <citation type="submission" date="2018-06" db="EMBL/GenBank/DDBJ databases">
        <authorList>
            <consortium name="Pathogen Informatics"/>
            <person name="Doyle S."/>
        </authorList>
    </citation>
    <scope>NUCLEOTIDE SEQUENCE [LARGE SCALE GENOMIC DNA]</scope>
    <source>
        <strain evidence="3 4">NCTC10717</strain>
    </source>
</reference>
<name>A0A380N157_9GAMM</name>
<dbReference type="Pfam" id="PF14237">
    <property type="entry name" value="GYF_2"/>
    <property type="match status" value="1"/>
</dbReference>
<gene>
    <name evidence="3" type="ORF">NCTC10717_01965</name>
</gene>
<dbReference type="AlphaFoldDB" id="A0A380N157"/>
<keyword evidence="4" id="KW-1185">Reference proteome</keyword>
<proteinExistence type="predicted"/>
<dbReference type="RefSeq" id="WP_115219079.1">
    <property type="nucleotide sequence ID" value="NZ_UHIA01000004.1"/>
</dbReference>
<dbReference type="Proteomes" id="UP000254575">
    <property type="component" value="Unassembled WGS sequence"/>
</dbReference>
<dbReference type="OrthoDB" id="198456at2"/>
<dbReference type="EMBL" id="UHIA01000004">
    <property type="protein sequence ID" value="SUO98224.1"/>
    <property type="molecule type" value="Genomic_DNA"/>
</dbReference>
<sequence length="291" mass="33061">MLNHLFARFMQQNNQTNILQSAPVGECLHIQHIETFSEPCLLRVAAKQQVCLVQNGWRSPIYQEGEHALSSRALSALNPNMPLQLIFLHIEHSLQRDWQHQGLHLQGQYQLRILNSEAFLSQLLSLSPIPDLSAFDQWLVRQIEHIVQEQQISAQDVQDYPQRLALFLKDVLNARLLNPQGMTLDRFSADYEIPVADTAAQENAAEKSSAPIAETASPSSLTTTAQENEVAEFYCAMNGGQQGPYRRQELQNLISSGEITPQTLVWKPGLHSWQAIKQFSEFQWHDKTIND</sequence>
<accession>A0A380N157</accession>
<feature type="region of interest" description="Disordered" evidence="1">
    <location>
        <begin position="204"/>
        <end position="223"/>
    </location>
</feature>
<dbReference type="InterPro" id="IPR025640">
    <property type="entry name" value="GYF_2"/>
</dbReference>
<evidence type="ECO:0000313" key="3">
    <source>
        <dbReference type="EMBL" id="SUO98224.1"/>
    </source>
</evidence>
<evidence type="ECO:0000313" key="4">
    <source>
        <dbReference type="Proteomes" id="UP000254575"/>
    </source>
</evidence>